<keyword evidence="3" id="KW-0238">DNA-binding</keyword>
<dbReference type="SMART" id="SM00363">
    <property type="entry name" value="S4"/>
    <property type="match status" value="1"/>
</dbReference>
<dbReference type="STRING" id="1702214.AL399_05430"/>
<dbReference type="CDD" id="cd00165">
    <property type="entry name" value="S4"/>
    <property type="match status" value="1"/>
</dbReference>
<dbReference type="Gene3D" id="3.10.290.10">
    <property type="entry name" value="RNA-binding S4 domain"/>
    <property type="match status" value="1"/>
</dbReference>
<comment type="similarity">
    <text evidence="1">Belongs to the HSP15 family.</text>
</comment>
<dbReference type="SUPFAM" id="SSF55174">
    <property type="entry name" value="Alpha-L RNA-binding motif"/>
    <property type="match status" value="1"/>
</dbReference>
<feature type="compositionally biased region" description="Acidic residues" evidence="5">
    <location>
        <begin position="123"/>
        <end position="138"/>
    </location>
</feature>
<proteinExistence type="inferred from homology"/>
<sequence length="138" mass="15785">MRIDKYLWCVRLFKTREAAIDALKSGRVRVGESQVKPARELKEGEVLTIRRGPAMLQYRVKGFPKGRVGAPLVSDYLLDITPASEKEKLQEHNLILSLQRDRGTGRPTKKERRAIDELYAEGYPDDGWEADDGEEEEL</sequence>
<organism evidence="7 8">
    <name type="scientific">Candidatus [Bacteroides] periocalifornicus</name>
    <dbReference type="NCBI Taxonomy" id="1702214"/>
    <lineage>
        <taxon>Bacteria</taxon>
        <taxon>Pseudomonadati</taxon>
        <taxon>Bacteroidota</taxon>
    </lineage>
</organism>
<evidence type="ECO:0000313" key="7">
    <source>
        <dbReference type="EMBL" id="KQM08778.1"/>
    </source>
</evidence>
<gene>
    <name evidence="7" type="ORF">AL399_05430</name>
</gene>
<dbReference type="AlphaFoldDB" id="A0A0Q4B852"/>
<dbReference type="InterPro" id="IPR002942">
    <property type="entry name" value="S4_RNA-bd"/>
</dbReference>
<evidence type="ECO:0000259" key="6">
    <source>
        <dbReference type="SMART" id="SM00363"/>
    </source>
</evidence>
<evidence type="ECO:0000256" key="2">
    <source>
        <dbReference type="ARBA" id="ARBA00022884"/>
    </source>
</evidence>
<dbReference type="PATRIC" id="fig|1702214.3.peg.35"/>
<dbReference type="GO" id="GO:0034605">
    <property type="term" value="P:cellular response to heat"/>
    <property type="evidence" value="ECO:0007669"/>
    <property type="project" value="InterPro"/>
</dbReference>
<evidence type="ECO:0000256" key="5">
    <source>
        <dbReference type="SAM" id="MobiDB-lite"/>
    </source>
</evidence>
<evidence type="ECO:0000256" key="3">
    <source>
        <dbReference type="ARBA" id="ARBA00023125"/>
    </source>
</evidence>
<evidence type="ECO:0000313" key="8">
    <source>
        <dbReference type="Proteomes" id="UP000054172"/>
    </source>
</evidence>
<dbReference type="InterPro" id="IPR025708">
    <property type="entry name" value="HSP15"/>
</dbReference>
<dbReference type="InterPro" id="IPR036986">
    <property type="entry name" value="S4_RNA-bd_sf"/>
</dbReference>
<dbReference type="PIRSF" id="PIRSF016821">
    <property type="entry name" value="HSP15"/>
    <property type="match status" value="1"/>
</dbReference>
<feature type="region of interest" description="Disordered" evidence="5">
    <location>
        <begin position="100"/>
        <end position="138"/>
    </location>
</feature>
<feature type="domain" description="RNA-binding S4" evidence="6">
    <location>
        <begin position="1"/>
        <end position="65"/>
    </location>
</feature>
<evidence type="ECO:0000256" key="1">
    <source>
        <dbReference type="ARBA" id="ARBA00008396"/>
    </source>
</evidence>
<dbReference type="GO" id="GO:0003727">
    <property type="term" value="F:single-stranded RNA binding"/>
    <property type="evidence" value="ECO:0007669"/>
    <property type="project" value="InterPro"/>
</dbReference>
<keyword evidence="8" id="KW-1185">Reference proteome</keyword>
<dbReference type="PROSITE" id="PS50889">
    <property type="entry name" value="S4"/>
    <property type="match status" value="1"/>
</dbReference>
<comment type="caution">
    <text evidence="7">The sequence shown here is derived from an EMBL/GenBank/DDBJ whole genome shotgun (WGS) entry which is preliminary data.</text>
</comment>
<dbReference type="GO" id="GO:0003677">
    <property type="term" value="F:DNA binding"/>
    <property type="evidence" value="ECO:0007669"/>
    <property type="project" value="UniProtKB-KW"/>
</dbReference>
<evidence type="ECO:0000256" key="4">
    <source>
        <dbReference type="PROSITE-ProRule" id="PRU00182"/>
    </source>
</evidence>
<name>A0A0Q4B852_9BACT</name>
<keyword evidence="2 4" id="KW-0694">RNA-binding</keyword>
<protein>
    <recommendedName>
        <fullName evidence="6">RNA-binding S4 domain-containing protein</fullName>
    </recommendedName>
</protein>
<dbReference type="Pfam" id="PF01479">
    <property type="entry name" value="S4"/>
    <property type="match status" value="1"/>
</dbReference>
<reference evidence="7" key="1">
    <citation type="submission" date="2015-08" db="EMBL/GenBank/DDBJ databases">
        <title>Candidatus Bacteriodes Periocalifornicus.</title>
        <authorList>
            <person name="McLean J.S."/>
            <person name="Kelley S."/>
        </authorList>
    </citation>
    <scope>NUCLEOTIDE SEQUENCE [LARGE SCALE GENOMIC DNA]</scope>
    <source>
        <strain evidence="7">12B</strain>
    </source>
</reference>
<dbReference type="GO" id="GO:0043023">
    <property type="term" value="F:ribosomal large subunit binding"/>
    <property type="evidence" value="ECO:0007669"/>
    <property type="project" value="InterPro"/>
</dbReference>
<accession>A0A0Q4B852</accession>
<dbReference type="Proteomes" id="UP000054172">
    <property type="component" value="Unassembled WGS sequence"/>
</dbReference>
<dbReference type="EMBL" id="LIIK01000022">
    <property type="protein sequence ID" value="KQM08778.1"/>
    <property type="molecule type" value="Genomic_DNA"/>
</dbReference>